<keyword evidence="2" id="KW-1185">Reference proteome</keyword>
<proteinExistence type="predicted"/>
<sequence length="100" mass="12007">MLTPGRNQIELGPMARIERQDPHNPVLELHPLLIQTMEQWNRWCRVRRRARSRPRRDVDVEMEKLLNAKCDEMLLNRFRWGWSLSAMDATKNHFCVRQVG</sequence>
<organism evidence="1 2">
    <name type="scientific">Duganella flavida</name>
    <dbReference type="NCBI Taxonomy" id="2692175"/>
    <lineage>
        <taxon>Bacteria</taxon>
        <taxon>Pseudomonadati</taxon>
        <taxon>Pseudomonadota</taxon>
        <taxon>Betaproteobacteria</taxon>
        <taxon>Burkholderiales</taxon>
        <taxon>Oxalobacteraceae</taxon>
        <taxon>Telluria group</taxon>
        <taxon>Duganella</taxon>
    </lineage>
</organism>
<accession>A0A6L8KF27</accession>
<dbReference type="EMBL" id="WWCN01000015">
    <property type="protein sequence ID" value="MYM25307.1"/>
    <property type="molecule type" value="Genomic_DNA"/>
</dbReference>
<protein>
    <submittedName>
        <fullName evidence="1">Uncharacterized protein</fullName>
    </submittedName>
</protein>
<evidence type="ECO:0000313" key="2">
    <source>
        <dbReference type="Proteomes" id="UP000479335"/>
    </source>
</evidence>
<dbReference type="Proteomes" id="UP000479335">
    <property type="component" value="Unassembled WGS sequence"/>
</dbReference>
<name>A0A6L8KF27_9BURK</name>
<reference evidence="1 2" key="1">
    <citation type="submission" date="2019-12" db="EMBL/GenBank/DDBJ databases">
        <title>Novel species isolated from a subtropical stream in China.</title>
        <authorList>
            <person name="Lu H."/>
        </authorList>
    </citation>
    <scope>NUCLEOTIDE SEQUENCE [LARGE SCALE GENOMIC DNA]</scope>
    <source>
        <strain evidence="1 2">FT135W</strain>
    </source>
</reference>
<dbReference type="AlphaFoldDB" id="A0A6L8KF27"/>
<comment type="caution">
    <text evidence="1">The sequence shown here is derived from an EMBL/GenBank/DDBJ whole genome shotgun (WGS) entry which is preliminary data.</text>
</comment>
<evidence type="ECO:0000313" key="1">
    <source>
        <dbReference type="EMBL" id="MYM25307.1"/>
    </source>
</evidence>
<dbReference type="RefSeq" id="WP_161008760.1">
    <property type="nucleotide sequence ID" value="NZ_WWCN01000015.1"/>
</dbReference>
<gene>
    <name evidence="1" type="ORF">GTP46_22000</name>
</gene>